<feature type="domain" description="7TM GPCR serpentine receptor class x (Srx)" evidence="6">
    <location>
        <begin position="22"/>
        <end position="281"/>
    </location>
</feature>
<evidence type="ECO:0000256" key="3">
    <source>
        <dbReference type="ARBA" id="ARBA00022989"/>
    </source>
</evidence>
<feature type="transmembrane region" description="Helical" evidence="5">
    <location>
        <begin position="20"/>
        <end position="42"/>
    </location>
</feature>
<name>A0A158R1Y0_NIPBR</name>
<evidence type="ECO:0000256" key="4">
    <source>
        <dbReference type="ARBA" id="ARBA00023136"/>
    </source>
</evidence>
<keyword evidence="3 5" id="KW-1133">Transmembrane helix</keyword>
<dbReference type="AlphaFoldDB" id="A0A158R1Y0"/>
<dbReference type="PRINTS" id="PR00237">
    <property type="entry name" value="GPCRRHODOPSN"/>
</dbReference>
<evidence type="ECO:0000256" key="5">
    <source>
        <dbReference type="SAM" id="Phobius"/>
    </source>
</evidence>
<dbReference type="SUPFAM" id="SSF81321">
    <property type="entry name" value="Family A G protein-coupled receptor-like"/>
    <property type="match status" value="1"/>
</dbReference>
<dbReference type="InterPro" id="IPR019430">
    <property type="entry name" value="7TM_GPCR_serpentine_rcpt_Srx"/>
</dbReference>
<reference evidence="7 8" key="2">
    <citation type="submission" date="2018-11" db="EMBL/GenBank/DDBJ databases">
        <authorList>
            <consortium name="Pathogen Informatics"/>
        </authorList>
    </citation>
    <scope>NUCLEOTIDE SEQUENCE [LARGE SCALE GENOMIC DNA]</scope>
</reference>
<dbReference type="WBParaSite" id="NBR_0001463701-mRNA-1">
    <property type="protein sequence ID" value="NBR_0001463701-mRNA-1"/>
    <property type="gene ID" value="NBR_0001463701"/>
</dbReference>
<keyword evidence="8" id="KW-1185">Reference proteome</keyword>
<evidence type="ECO:0000313" key="9">
    <source>
        <dbReference type="WBParaSite" id="NBR_0001463701-mRNA-1"/>
    </source>
</evidence>
<dbReference type="OMA" id="ETICAIN"/>
<dbReference type="EMBL" id="UYSL01021434">
    <property type="protein sequence ID" value="VDL78227.1"/>
    <property type="molecule type" value="Genomic_DNA"/>
</dbReference>
<organism evidence="9">
    <name type="scientific">Nippostrongylus brasiliensis</name>
    <name type="common">Rat hookworm</name>
    <dbReference type="NCBI Taxonomy" id="27835"/>
    <lineage>
        <taxon>Eukaryota</taxon>
        <taxon>Metazoa</taxon>
        <taxon>Ecdysozoa</taxon>
        <taxon>Nematoda</taxon>
        <taxon>Chromadorea</taxon>
        <taxon>Rhabditida</taxon>
        <taxon>Rhabditina</taxon>
        <taxon>Rhabditomorpha</taxon>
        <taxon>Strongyloidea</taxon>
        <taxon>Heligmosomidae</taxon>
        <taxon>Nippostrongylus</taxon>
    </lineage>
</organism>
<feature type="transmembrane region" description="Helical" evidence="5">
    <location>
        <begin position="87"/>
        <end position="106"/>
    </location>
</feature>
<dbReference type="PANTHER" id="PTHR22718">
    <property type="entry name" value="SERPENTINE RECEPTOR, CLASS X"/>
    <property type="match status" value="1"/>
</dbReference>
<evidence type="ECO:0000313" key="8">
    <source>
        <dbReference type="Proteomes" id="UP000271162"/>
    </source>
</evidence>
<protein>
    <submittedName>
        <fullName evidence="9">7TM_GPCR_Srx domain-containing protein</fullName>
    </submittedName>
</protein>
<feature type="transmembrane region" description="Helical" evidence="5">
    <location>
        <begin position="260"/>
        <end position="280"/>
    </location>
</feature>
<dbReference type="Proteomes" id="UP000271162">
    <property type="component" value="Unassembled WGS sequence"/>
</dbReference>
<comment type="subcellular location">
    <subcellularLocation>
        <location evidence="1">Membrane</location>
    </subcellularLocation>
</comment>
<dbReference type="Pfam" id="PF10328">
    <property type="entry name" value="7TM_GPCR_Srx"/>
    <property type="match status" value="1"/>
</dbReference>
<evidence type="ECO:0000256" key="2">
    <source>
        <dbReference type="ARBA" id="ARBA00022692"/>
    </source>
</evidence>
<proteinExistence type="predicted"/>
<keyword evidence="4 5" id="KW-0472">Membrane</keyword>
<dbReference type="GO" id="GO:0016020">
    <property type="term" value="C:membrane"/>
    <property type="evidence" value="ECO:0007669"/>
    <property type="project" value="UniProtKB-SubCell"/>
</dbReference>
<sequence length="314" mass="35810">MDEEATTASAGIRYMMSFTYLLLSLVGIVSNIILAITLIKLGPMPKQNAFVLLAKQILISDFCQLIAQPVVGFPLSFYGKNIYQGSWTIWIYNAVNFLDTVGYNGVLDFTFVMAMNRLTVFLVPQVHATILFVWCFLLTQITVANVMRCHKQFNYEEFYFYFVCNDDKASHVAIWLGFMRYQSYTFPVLMFISYMIIFAVVKTRLSHAQVNTSVGRRQRKYEINLVVQAATIAFFLELQTLSFTVLPMIGTGNDRFYSSLAQNIISIVNNSANPFVYFFFNRQIRAGMLALLLCRKPKAFTTTVTVTEGIRSGF</sequence>
<feature type="transmembrane region" description="Helical" evidence="5">
    <location>
        <begin position="118"/>
        <end position="141"/>
    </location>
</feature>
<evidence type="ECO:0000256" key="1">
    <source>
        <dbReference type="ARBA" id="ARBA00004370"/>
    </source>
</evidence>
<feature type="transmembrane region" description="Helical" evidence="5">
    <location>
        <begin position="184"/>
        <end position="201"/>
    </location>
</feature>
<accession>A0A158R1Y0</accession>
<dbReference type="Gene3D" id="1.20.1070.10">
    <property type="entry name" value="Rhodopsin 7-helix transmembrane proteins"/>
    <property type="match status" value="1"/>
</dbReference>
<evidence type="ECO:0000259" key="6">
    <source>
        <dbReference type="Pfam" id="PF10328"/>
    </source>
</evidence>
<dbReference type="InterPro" id="IPR000276">
    <property type="entry name" value="GPCR_Rhodpsn"/>
</dbReference>
<dbReference type="PANTHER" id="PTHR22718:SF25">
    <property type="entry name" value="G-PROTEIN COUPLED RECEPTORS FAMILY 1 PROFILE DOMAIN-CONTAINING PROTEIN"/>
    <property type="match status" value="1"/>
</dbReference>
<reference evidence="9" key="1">
    <citation type="submission" date="2016-04" db="UniProtKB">
        <authorList>
            <consortium name="WormBaseParasite"/>
        </authorList>
    </citation>
    <scope>IDENTIFICATION</scope>
</reference>
<feature type="transmembrane region" description="Helical" evidence="5">
    <location>
        <begin position="221"/>
        <end position="240"/>
    </location>
</feature>
<evidence type="ECO:0000313" key="7">
    <source>
        <dbReference type="EMBL" id="VDL78227.1"/>
    </source>
</evidence>
<dbReference type="GO" id="GO:0004930">
    <property type="term" value="F:G protein-coupled receptor activity"/>
    <property type="evidence" value="ECO:0007669"/>
    <property type="project" value="InterPro"/>
</dbReference>
<gene>
    <name evidence="7" type="ORF">NBR_LOCUS14638</name>
</gene>
<keyword evidence="2 5" id="KW-0812">Transmembrane</keyword>